<accession>A0A561UG05</accession>
<keyword evidence="2" id="KW-1185">Reference proteome</keyword>
<dbReference type="AlphaFoldDB" id="A0A561UG05"/>
<protein>
    <recommendedName>
        <fullName evidence="3">Secreted protein</fullName>
    </recommendedName>
</protein>
<comment type="caution">
    <text evidence="1">The sequence shown here is derived from an EMBL/GenBank/DDBJ whole genome shotgun (WGS) entry which is preliminary data.</text>
</comment>
<name>A0A561UG05_9ACTN</name>
<evidence type="ECO:0000313" key="2">
    <source>
        <dbReference type="Proteomes" id="UP000317940"/>
    </source>
</evidence>
<organism evidence="1 2">
    <name type="scientific">Kitasatospora viridis</name>
    <dbReference type="NCBI Taxonomy" id="281105"/>
    <lineage>
        <taxon>Bacteria</taxon>
        <taxon>Bacillati</taxon>
        <taxon>Actinomycetota</taxon>
        <taxon>Actinomycetes</taxon>
        <taxon>Kitasatosporales</taxon>
        <taxon>Streptomycetaceae</taxon>
        <taxon>Kitasatospora</taxon>
    </lineage>
</organism>
<sequence>MGVGTDGGPVRPVLLLDVDGPLNPFAGMPDDRPQGFEAYRLMPPSWEAAELARLAARGRPGMRPVPLPVWLNPGHGRQLTALPFDLAWATTWQAEANTFIAPLLGLPELPFVAWRSPRPAPGGKVFWKTPAVVSWAAGRPFAWVDDEITQADRDWVAEHHDGPALLHRVDPRLGLGPDDFSLLARWAAGLNGPTAPPA</sequence>
<gene>
    <name evidence="1" type="ORF">FHX73_112091</name>
</gene>
<evidence type="ECO:0008006" key="3">
    <source>
        <dbReference type="Google" id="ProtNLM"/>
    </source>
</evidence>
<dbReference type="RefSeq" id="WP_145904739.1">
    <property type="nucleotide sequence ID" value="NZ_BAAAMZ010000031.1"/>
</dbReference>
<proteinExistence type="predicted"/>
<dbReference type="EMBL" id="VIWT01000001">
    <property type="protein sequence ID" value="TWF98285.1"/>
    <property type="molecule type" value="Genomic_DNA"/>
</dbReference>
<dbReference type="Proteomes" id="UP000317940">
    <property type="component" value="Unassembled WGS sequence"/>
</dbReference>
<evidence type="ECO:0000313" key="1">
    <source>
        <dbReference type="EMBL" id="TWF98285.1"/>
    </source>
</evidence>
<reference evidence="1 2" key="1">
    <citation type="submission" date="2019-06" db="EMBL/GenBank/DDBJ databases">
        <title>Sequencing the genomes of 1000 actinobacteria strains.</title>
        <authorList>
            <person name="Klenk H.-P."/>
        </authorList>
    </citation>
    <scope>NUCLEOTIDE SEQUENCE [LARGE SCALE GENOMIC DNA]</scope>
    <source>
        <strain evidence="1 2">DSM 44826</strain>
    </source>
</reference>
<dbReference type="OrthoDB" id="5124141at2"/>